<keyword evidence="1" id="KW-0472">Membrane</keyword>
<dbReference type="GO" id="GO:0016603">
    <property type="term" value="F:glutaminyl-peptide cyclotransferase activity"/>
    <property type="evidence" value="ECO:0007669"/>
    <property type="project" value="InterPro"/>
</dbReference>
<dbReference type="EMBL" id="CACSII010000001">
    <property type="protein sequence ID" value="CAA0085477.1"/>
    <property type="molecule type" value="Genomic_DNA"/>
</dbReference>
<accession>A0A5S9MN05</accession>
<evidence type="ECO:0008006" key="4">
    <source>
        <dbReference type="Google" id="ProtNLM"/>
    </source>
</evidence>
<dbReference type="PANTHER" id="PTHR31270">
    <property type="entry name" value="GLUTAMINYL-PEPTIDE CYCLOTRANSFERASE"/>
    <property type="match status" value="1"/>
</dbReference>
<evidence type="ECO:0000313" key="2">
    <source>
        <dbReference type="EMBL" id="CAA0085477.1"/>
    </source>
</evidence>
<gene>
    <name evidence="2" type="ORF">DPBNPPHM_00878</name>
</gene>
<dbReference type="AlphaFoldDB" id="A0A5S9MN05"/>
<proteinExistence type="predicted"/>
<dbReference type="InterPro" id="IPR007788">
    <property type="entry name" value="QCT"/>
</dbReference>
<keyword evidence="1" id="KW-0812">Transmembrane</keyword>
<dbReference type="Proteomes" id="UP000434580">
    <property type="component" value="Unassembled WGS sequence"/>
</dbReference>
<dbReference type="InterPro" id="IPR011044">
    <property type="entry name" value="Quino_amine_DH_bsu"/>
</dbReference>
<protein>
    <recommendedName>
        <fullName evidence="4">Glutamine cyclotransferase</fullName>
    </recommendedName>
</protein>
<name>A0A5S9MN05_9GAMM</name>
<evidence type="ECO:0000256" key="1">
    <source>
        <dbReference type="SAM" id="Phobius"/>
    </source>
</evidence>
<reference evidence="2 3" key="1">
    <citation type="submission" date="2019-11" db="EMBL/GenBank/DDBJ databases">
        <authorList>
            <person name="Holert J."/>
        </authorList>
    </citation>
    <scope>NUCLEOTIDE SEQUENCE [LARGE SCALE GENOMIC DNA]</scope>
    <source>
        <strain evidence="2">BC5_2</strain>
    </source>
</reference>
<sequence length="302" mass="33781">MLSFNVFVKTAGYTGRSFPCSLTFTHFMHTIRLFLLPASLLFGLMLTCVGVSAETSKLAHAAADLIKLPPPIRSVSHDPRAFTQGLVIEGRSMWQSSGLYGRSYVERLDAVSGKVVQRHYLSKQFFAEGVAVLNDTLYLLSWRAGRVWMFHASTLVERKQLRYHGEGWGLASDGSQLLMSDGSAVIRYRDPVTFHETRAITVTENGQPVNQLNELEWVEGKLWANIWKTDDIVIINPETGVVETRIDASALRLLVPKKAGVLNGIAYDPGCHCIWLTGKNWPAMFLYQYQYGRLTGGKPDLL</sequence>
<dbReference type="Pfam" id="PF05096">
    <property type="entry name" value="Glu_cyclase_2"/>
    <property type="match status" value="1"/>
</dbReference>
<feature type="transmembrane region" description="Helical" evidence="1">
    <location>
        <begin position="33"/>
        <end position="53"/>
    </location>
</feature>
<dbReference type="PANTHER" id="PTHR31270:SF1">
    <property type="entry name" value="GLUTAMINYL-PEPTIDE CYCLOTRANSFERASE"/>
    <property type="match status" value="1"/>
</dbReference>
<organism evidence="2 3">
    <name type="scientific">BD1-7 clade bacterium</name>
    <dbReference type="NCBI Taxonomy" id="2029982"/>
    <lineage>
        <taxon>Bacteria</taxon>
        <taxon>Pseudomonadati</taxon>
        <taxon>Pseudomonadota</taxon>
        <taxon>Gammaproteobacteria</taxon>
        <taxon>Cellvibrionales</taxon>
        <taxon>Spongiibacteraceae</taxon>
        <taxon>BD1-7 clade</taxon>
    </lineage>
</organism>
<dbReference type="SUPFAM" id="SSF50969">
    <property type="entry name" value="YVTN repeat-like/Quinoprotein amine dehydrogenase"/>
    <property type="match status" value="1"/>
</dbReference>
<keyword evidence="1" id="KW-1133">Transmembrane helix</keyword>
<evidence type="ECO:0000313" key="3">
    <source>
        <dbReference type="Proteomes" id="UP000434580"/>
    </source>
</evidence>